<dbReference type="Gene3D" id="3.40.50.300">
    <property type="entry name" value="P-loop containing nucleotide triphosphate hydrolases"/>
    <property type="match status" value="1"/>
</dbReference>
<feature type="repeat" description="WD" evidence="3">
    <location>
        <begin position="658"/>
        <end position="685"/>
    </location>
</feature>
<name>A0A9P6ST04_9FUNG</name>
<protein>
    <recommendedName>
        <fullName evidence="5">NACHT domain-containing protein</fullName>
    </recommendedName>
</protein>
<dbReference type="PROSITE" id="PS50082">
    <property type="entry name" value="WD_REPEATS_2"/>
    <property type="match status" value="2"/>
</dbReference>
<dbReference type="Proteomes" id="UP000703661">
    <property type="component" value="Unassembled WGS sequence"/>
</dbReference>
<dbReference type="PANTHER" id="PTHR19848:SF8">
    <property type="entry name" value="F-BOX AND WD REPEAT DOMAIN CONTAINING 7"/>
    <property type="match status" value="1"/>
</dbReference>
<dbReference type="InterPro" id="IPR036322">
    <property type="entry name" value="WD40_repeat_dom_sf"/>
</dbReference>
<dbReference type="SMART" id="SM00320">
    <property type="entry name" value="WD40"/>
    <property type="match status" value="3"/>
</dbReference>
<sequence>MITPPLMEVPLLDCIQNKPDVEAPLRQLRRERLQDRGGDVYISPRAKASLRATEDFDLTTKVQEFLASDRKVFLLLGDSGAGKSTFNRALEINLWENYDKISGRIPLFIHLPAIEKPELELIAERLRRVNFTESQILELKLHREFILICDGYDESQQTRNLYMSNHFNQPGEWRAQMVISCRTEYNGVDYKHCFEPSDRNSSGKVELFQEAIISPFDKDQIQAYVEQYVSLKMTSWSSEGYQQAFKQIPNMQDLVKNPFLLKLALEVLPRLLSNDDKYSTARVTRIELYDEFVAQWIERGKKRLTEMELSSRDKLAFKQLSDSGLQQRGITYLKGLVTAIYDNQSGNPVVNYSEHQDRTTWKEAFFSERDGSHLLREMIPLTRNGDQYRFIHKSLLEYGLALAVFGPSKHNEDTEAMPSVSRRGSTSSIFSFESPSPTEWTATTDEQPLLDSPLGKRSLVGEPSILQFLTERVQQEAVFKVQLHSVIERSKSDKTVRIAAANAITILVRAGVQFIGADLRNIKIPRADLSFGMFDSAQLEGADLRKANLRNIWMRQANLRGAQMKGVQFGELPFLQEDDKVVCCMYSPDGKTYAAGLFNGNISLYETSNWDRIQTLKGHSCRVTSLSFSATGDRIASGSKDKTVRLWDVNTGECVHTLQGHSRAVNSVMYSPKGDRIASGSEDKT</sequence>
<evidence type="ECO:0000259" key="5">
    <source>
        <dbReference type="Pfam" id="PF05729"/>
    </source>
</evidence>
<organism evidence="6 7">
    <name type="scientific">Entomortierella chlamydospora</name>
    <dbReference type="NCBI Taxonomy" id="101097"/>
    <lineage>
        <taxon>Eukaryota</taxon>
        <taxon>Fungi</taxon>
        <taxon>Fungi incertae sedis</taxon>
        <taxon>Mucoromycota</taxon>
        <taxon>Mortierellomycotina</taxon>
        <taxon>Mortierellomycetes</taxon>
        <taxon>Mortierellales</taxon>
        <taxon>Mortierellaceae</taxon>
        <taxon>Entomortierella</taxon>
    </lineage>
</organism>
<dbReference type="PROSITE" id="PS00675">
    <property type="entry name" value="SIGMA54_INTERACT_1"/>
    <property type="match status" value="1"/>
</dbReference>
<comment type="caution">
    <text evidence="6">The sequence shown here is derived from an EMBL/GenBank/DDBJ whole genome shotgun (WGS) entry which is preliminary data.</text>
</comment>
<dbReference type="Gene3D" id="2.160.20.80">
    <property type="entry name" value="E3 ubiquitin-protein ligase SopA"/>
    <property type="match status" value="1"/>
</dbReference>
<dbReference type="SUPFAM" id="SSF141571">
    <property type="entry name" value="Pentapeptide repeat-like"/>
    <property type="match status" value="1"/>
</dbReference>
<dbReference type="InterPro" id="IPR027417">
    <property type="entry name" value="P-loop_NTPase"/>
</dbReference>
<dbReference type="InterPro" id="IPR001680">
    <property type="entry name" value="WD40_rpt"/>
</dbReference>
<evidence type="ECO:0000313" key="7">
    <source>
        <dbReference type="Proteomes" id="UP000703661"/>
    </source>
</evidence>
<accession>A0A9P6ST04</accession>
<dbReference type="EMBL" id="JAAAID010003337">
    <property type="protein sequence ID" value="KAF9998678.1"/>
    <property type="molecule type" value="Genomic_DNA"/>
</dbReference>
<dbReference type="InterPro" id="IPR019775">
    <property type="entry name" value="WD40_repeat_CS"/>
</dbReference>
<feature type="domain" description="NACHT" evidence="5">
    <location>
        <begin position="72"/>
        <end position="230"/>
    </location>
</feature>
<dbReference type="SUPFAM" id="SSF50978">
    <property type="entry name" value="WD40 repeat-like"/>
    <property type="match status" value="1"/>
</dbReference>
<dbReference type="PROSITE" id="PS00678">
    <property type="entry name" value="WD_REPEATS_1"/>
    <property type="match status" value="1"/>
</dbReference>
<dbReference type="Gene3D" id="2.130.10.10">
    <property type="entry name" value="YVTN repeat-like/Quinoprotein amine dehydrogenase"/>
    <property type="match status" value="1"/>
</dbReference>
<dbReference type="PROSITE" id="PS50294">
    <property type="entry name" value="WD_REPEATS_REGION"/>
    <property type="match status" value="2"/>
</dbReference>
<dbReference type="Pfam" id="PF00400">
    <property type="entry name" value="WD40"/>
    <property type="match status" value="2"/>
</dbReference>
<evidence type="ECO:0000256" key="4">
    <source>
        <dbReference type="SAM" id="MobiDB-lite"/>
    </source>
</evidence>
<proteinExistence type="predicted"/>
<dbReference type="PANTHER" id="PTHR19848">
    <property type="entry name" value="WD40 REPEAT PROTEIN"/>
    <property type="match status" value="1"/>
</dbReference>
<keyword evidence="2" id="KW-0677">Repeat</keyword>
<feature type="non-terminal residue" evidence="6">
    <location>
        <position position="685"/>
    </location>
</feature>
<feature type="repeat" description="WD" evidence="3">
    <location>
        <begin position="616"/>
        <end position="657"/>
    </location>
</feature>
<dbReference type="InterPro" id="IPR015943">
    <property type="entry name" value="WD40/YVTN_repeat-like_dom_sf"/>
</dbReference>
<evidence type="ECO:0000313" key="6">
    <source>
        <dbReference type="EMBL" id="KAF9998678.1"/>
    </source>
</evidence>
<dbReference type="Pfam" id="PF05729">
    <property type="entry name" value="NACHT"/>
    <property type="match status" value="1"/>
</dbReference>
<dbReference type="InterPro" id="IPR025662">
    <property type="entry name" value="Sigma_54_int_dom_ATP-bd_1"/>
</dbReference>
<keyword evidence="1 3" id="KW-0853">WD repeat</keyword>
<dbReference type="Pfam" id="PF00805">
    <property type="entry name" value="Pentapeptide"/>
    <property type="match status" value="1"/>
</dbReference>
<gene>
    <name evidence="6" type="ORF">BGZ80_006727</name>
</gene>
<dbReference type="InterPro" id="IPR007111">
    <property type="entry name" value="NACHT_NTPase"/>
</dbReference>
<reference evidence="6" key="1">
    <citation type="journal article" date="2020" name="Fungal Divers.">
        <title>Resolving the Mortierellaceae phylogeny through synthesis of multi-gene phylogenetics and phylogenomics.</title>
        <authorList>
            <person name="Vandepol N."/>
            <person name="Liber J."/>
            <person name="Desiro A."/>
            <person name="Na H."/>
            <person name="Kennedy M."/>
            <person name="Barry K."/>
            <person name="Grigoriev I.V."/>
            <person name="Miller A.N."/>
            <person name="O'Donnell K."/>
            <person name="Stajich J.E."/>
            <person name="Bonito G."/>
        </authorList>
    </citation>
    <scope>NUCLEOTIDE SEQUENCE</scope>
    <source>
        <strain evidence="6">NRRL 2769</strain>
    </source>
</reference>
<evidence type="ECO:0000256" key="3">
    <source>
        <dbReference type="PROSITE-ProRule" id="PRU00221"/>
    </source>
</evidence>
<feature type="region of interest" description="Disordered" evidence="4">
    <location>
        <begin position="411"/>
        <end position="447"/>
    </location>
</feature>
<evidence type="ECO:0000256" key="2">
    <source>
        <dbReference type="ARBA" id="ARBA00022737"/>
    </source>
</evidence>
<dbReference type="InterPro" id="IPR001646">
    <property type="entry name" value="5peptide_repeat"/>
</dbReference>
<feature type="compositionally biased region" description="Low complexity" evidence="4">
    <location>
        <begin position="425"/>
        <end position="439"/>
    </location>
</feature>
<dbReference type="AlphaFoldDB" id="A0A9P6ST04"/>
<evidence type="ECO:0000256" key="1">
    <source>
        <dbReference type="ARBA" id="ARBA00022574"/>
    </source>
</evidence>
<keyword evidence="7" id="KW-1185">Reference proteome</keyword>